<dbReference type="InterPro" id="IPR005123">
    <property type="entry name" value="Oxoglu/Fe-dep_dioxygenase_dom"/>
</dbReference>
<feature type="non-terminal residue" evidence="3">
    <location>
        <position position="1"/>
    </location>
</feature>
<dbReference type="InterPro" id="IPR050231">
    <property type="entry name" value="Iron_ascorbate_oxido_reductase"/>
</dbReference>
<dbReference type="InterPro" id="IPR027443">
    <property type="entry name" value="IPNS-like_sf"/>
</dbReference>
<dbReference type="PROSITE" id="PS51471">
    <property type="entry name" value="FE2OG_OXY"/>
    <property type="match status" value="1"/>
</dbReference>
<dbReference type="GO" id="GO:0016491">
    <property type="term" value="F:oxidoreductase activity"/>
    <property type="evidence" value="ECO:0007669"/>
    <property type="project" value="UniProtKB-KW"/>
</dbReference>
<dbReference type="PANTHER" id="PTHR47990">
    <property type="entry name" value="2-OXOGLUTARATE (2OG) AND FE(II)-DEPENDENT OXYGENASE SUPERFAMILY PROTEIN-RELATED"/>
    <property type="match status" value="1"/>
</dbReference>
<dbReference type="AlphaFoldDB" id="A0A9P5ZWH3"/>
<keyword evidence="1" id="KW-0408">Iron</keyword>
<evidence type="ECO:0000313" key="3">
    <source>
        <dbReference type="EMBL" id="KAF9495155.1"/>
    </source>
</evidence>
<dbReference type="Gene3D" id="2.60.120.330">
    <property type="entry name" value="B-lactam Antibiotic, Isopenicillin N Synthase, Chain"/>
    <property type="match status" value="1"/>
</dbReference>
<dbReference type="InterPro" id="IPR044861">
    <property type="entry name" value="IPNS-like_FE2OG_OXY"/>
</dbReference>
<dbReference type="SUPFAM" id="SSF51197">
    <property type="entry name" value="Clavaminate synthase-like"/>
    <property type="match status" value="1"/>
</dbReference>
<comment type="similarity">
    <text evidence="1">Belongs to the iron/ascorbate-dependent oxidoreductase family.</text>
</comment>
<keyword evidence="1" id="KW-0560">Oxidoreductase</keyword>
<reference evidence="3" key="1">
    <citation type="submission" date="2020-11" db="EMBL/GenBank/DDBJ databases">
        <authorList>
            <consortium name="DOE Joint Genome Institute"/>
            <person name="Ahrendt S."/>
            <person name="Riley R."/>
            <person name="Andreopoulos W."/>
            <person name="Labutti K."/>
            <person name="Pangilinan J."/>
            <person name="Ruiz-Duenas F.J."/>
            <person name="Barrasa J.M."/>
            <person name="Sanchez-Garcia M."/>
            <person name="Camarero S."/>
            <person name="Miyauchi S."/>
            <person name="Serrano A."/>
            <person name="Linde D."/>
            <person name="Babiker R."/>
            <person name="Drula E."/>
            <person name="Ayuso-Fernandez I."/>
            <person name="Pacheco R."/>
            <person name="Padilla G."/>
            <person name="Ferreira P."/>
            <person name="Barriuso J."/>
            <person name="Kellner H."/>
            <person name="Castanera R."/>
            <person name="Alfaro M."/>
            <person name="Ramirez L."/>
            <person name="Pisabarro A.G."/>
            <person name="Kuo A."/>
            <person name="Tritt A."/>
            <person name="Lipzen A."/>
            <person name="He G."/>
            <person name="Yan M."/>
            <person name="Ng V."/>
            <person name="Cullen D."/>
            <person name="Martin F."/>
            <person name="Rosso M.-N."/>
            <person name="Henrissat B."/>
            <person name="Hibbett D."/>
            <person name="Martinez A.T."/>
            <person name="Grigoriev I.V."/>
        </authorList>
    </citation>
    <scope>NUCLEOTIDE SEQUENCE</scope>
    <source>
        <strain evidence="3">ATCC 90797</strain>
    </source>
</reference>
<dbReference type="GO" id="GO:0046872">
    <property type="term" value="F:metal ion binding"/>
    <property type="evidence" value="ECO:0007669"/>
    <property type="project" value="UniProtKB-KW"/>
</dbReference>
<dbReference type="OrthoDB" id="406156at2759"/>
<protein>
    <submittedName>
        <fullName evidence="3">Clavaminate synthase-like protein</fullName>
    </submittedName>
</protein>
<keyword evidence="4" id="KW-1185">Reference proteome</keyword>
<name>A0A9P5ZWH3_PLEER</name>
<organism evidence="3 4">
    <name type="scientific">Pleurotus eryngii</name>
    <name type="common">Boletus of the steppes</name>
    <dbReference type="NCBI Taxonomy" id="5323"/>
    <lineage>
        <taxon>Eukaryota</taxon>
        <taxon>Fungi</taxon>
        <taxon>Dikarya</taxon>
        <taxon>Basidiomycota</taxon>
        <taxon>Agaricomycotina</taxon>
        <taxon>Agaricomycetes</taxon>
        <taxon>Agaricomycetidae</taxon>
        <taxon>Agaricales</taxon>
        <taxon>Pleurotineae</taxon>
        <taxon>Pleurotaceae</taxon>
        <taxon>Pleurotus</taxon>
    </lineage>
</organism>
<evidence type="ECO:0000313" key="4">
    <source>
        <dbReference type="Proteomes" id="UP000807025"/>
    </source>
</evidence>
<feature type="domain" description="Fe2OG dioxygenase" evidence="2">
    <location>
        <begin position="56"/>
        <end position="167"/>
    </location>
</feature>
<dbReference type="Pfam" id="PF03171">
    <property type="entry name" value="2OG-FeII_Oxy"/>
    <property type="match status" value="1"/>
</dbReference>
<comment type="caution">
    <text evidence="3">The sequence shown here is derived from an EMBL/GenBank/DDBJ whole genome shotgun (WGS) entry which is preliminary data.</text>
</comment>
<keyword evidence="1" id="KW-0479">Metal-binding</keyword>
<evidence type="ECO:0000256" key="1">
    <source>
        <dbReference type="RuleBase" id="RU003682"/>
    </source>
</evidence>
<sequence length="238" mass="27354">REHPTALRPFIPELAAFARQNHYQILRPILRLLAKSLELPEDTFINMHDFNADGSSPGTMLTNIFSYPRPEAHEILTKNVWLKGHTDPDFGNVTILYSQPIGGLQILFSDNKWRWLKHIDNALVVNLGDSMEFLSGGYYRATRHRVVQPPADQQGIPRLGVFYFCTPNDDIKLSPLLESPVLQREGVKKYFWDDMVPTVAEWRKQRTARYGKSQLKVSAEEEGVEEEIIHGTVVKHYN</sequence>
<gene>
    <name evidence="3" type="ORF">BDN71DRAFT_1391949</name>
</gene>
<dbReference type="EMBL" id="MU154564">
    <property type="protein sequence ID" value="KAF9495155.1"/>
    <property type="molecule type" value="Genomic_DNA"/>
</dbReference>
<accession>A0A9P5ZWH3</accession>
<evidence type="ECO:0000259" key="2">
    <source>
        <dbReference type="PROSITE" id="PS51471"/>
    </source>
</evidence>
<dbReference type="Proteomes" id="UP000807025">
    <property type="component" value="Unassembled WGS sequence"/>
</dbReference>
<proteinExistence type="inferred from homology"/>